<dbReference type="Proteomes" id="UP000741863">
    <property type="component" value="Unassembled WGS sequence"/>
</dbReference>
<evidence type="ECO:0008006" key="4">
    <source>
        <dbReference type="Google" id="ProtNLM"/>
    </source>
</evidence>
<keyword evidence="1" id="KW-0175">Coiled coil</keyword>
<gene>
    <name evidence="2" type="ORF">JOD17_002935</name>
</gene>
<accession>A0ABS2PES8</accession>
<name>A0ABS2PES8_9BACL</name>
<organism evidence="2 3">
    <name type="scientific">Geomicrobium sediminis</name>
    <dbReference type="NCBI Taxonomy" id="1347788"/>
    <lineage>
        <taxon>Bacteria</taxon>
        <taxon>Bacillati</taxon>
        <taxon>Bacillota</taxon>
        <taxon>Bacilli</taxon>
        <taxon>Bacillales</taxon>
        <taxon>Geomicrobium</taxon>
    </lineage>
</organism>
<evidence type="ECO:0000313" key="2">
    <source>
        <dbReference type="EMBL" id="MBM7633839.1"/>
    </source>
</evidence>
<reference evidence="2 3" key="1">
    <citation type="submission" date="2021-01" db="EMBL/GenBank/DDBJ databases">
        <title>Genomic Encyclopedia of Type Strains, Phase IV (KMG-IV): sequencing the most valuable type-strain genomes for metagenomic binning, comparative biology and taxonomic classification.</title>
        <authorList>
            <person name="Goeker M."/>
        </authorList>
    </citation>
    <scope>NUCLEOTIDE SEQUENCE [LARGE SCALE GENOMIC DNA]</scope>
    <source>
        <strain evidence="2 3">DSM 25540</strain>
    </source>
</reference>
<comment type="caution">
    <text evidence="2">The sequence shown here is derived from an EMBL/GenBank/DDBJ whole genome shotgun (WGS) entry which is preliminary data.</text>
</comment>
<keyword evidence="3" id="KW-1185">Reference proteome</keyword>
<protein>
    <recommendedName>
        <fullName evidence="4">Phage head morphogenesis domain-containing protein</fullName>
    </recommendedName>
</protein>
<dbReference type="EMBL" id="JAFBEC010000008">
    <property type="protein sequence ID" value="MBM7633839.1"/>
    <property type="molecule type" value="Genomic_DNA"/>
</dbReference>
<proteinExistence type="predicted"/>
<feature type="coiled-coil region" evidence="1">
    <location>
        <begin position="36"/>
        <end position="86"/>
    </location>
</feature>
<dbReference type="RefSeq" id="WP_204698570.1">
    <property type="nucleotide sequence ID" value="NZ_JAFBEC010000008.1"/>
</dbReference>
<evidence type="ECO:0000256" key="1">
    <source>
        <dbReference type="SAM" id="Coils"/>
    </source>
</evidence>
<evidence type="ECO:0000313" key="3">
    <source>
        <dbReference type="Proteomes" id="UP000741863"/>
    </source>
</evidence>
<sequence length="326" mass="37003">MELDDVINASGPYYKWALEQRKQYIDLRLRQDPEIRALYQQASQQITRQLRDLERRGYTQLSLQHLESLENQLSQASRTLNEQLTTKLDEYLELGVKAGAYTSERVTVEALKGANMSIQPYRSSVIRVNHDAVQAMWGRSINGLNLSDRIWKTSNNTKDHLSKIMREAMATGQSPLKTAELLQEYIRDGVKTVSGKYPELMSRVNPPRDLAYEALRLARTETTAAYGEGVIASAKTTPMVTGIQWLLSPSHPIYDVCDELAAKDTGLGPGIYRVDEVPVFPPHPNCLCTLVTVFEELDTFTNKLKEWLDDPSSHPEIEQWYQENAA</sequence>